<evidence type="ECO:0000259" key="1">
    <source>
        <dbReference type="Pfam" id="PF14028"/>
    </source>
</evidence>
<dbReference type="EMBL" id="FMYP01000121">
    <property type="protein sequence ID" value="SDD27566.1"/>
    <property type="molecule type" value="Genomic_DNA"/>
</dbReference>
<dbReference type="Proteomes" id="UP000199452">
    <property type="component" value="Unassembled WGS sequence"/>
</dbReference>
<feature type="domain" description="Thiopeptide-type bacteriocin biosynthesis" evidence="1">
    <location>
        <begin position="16"/>
        <end position="287"/>
    </location>
</feature>
<accession>A0A1G6TGC3</accession>
<organism evidence="2 3">
    <name type="scientific">Williamwhitmania taraxaci</name>
    <dbReference type="NCBI Taxonomy" id="1640674"/>
    <lineage>
        <taxon>Bacteria</taxon>
        <taxon>Pseudomonadati</taxon>
        <taxon>Bacteroidota</taxon>
        <taxon>Bacteroidia</taxon>
        <taxon>Bacteroidales</taxon>
        <taxon>Williamwhitmaniaceae</taxon>
        <taxon>Williamwhitmania</taxon>
    </lineage>
</organism>
<gene>
    <name evidence="2" type="ORF">SAMN05216323_11213</name>
</gene>
<dbReference type="OrthoDB" id="1273722at2"/>
<evidence type="ECO:0000313" key="2">
    <source>
        <dbReference type="EMBL" id="SDD27566.1"/>
    </source>
</evidence>
<dbReference type="InterPro" id="IPR023809">
    <property type="entry name" value="Thiopep_bacteriocin_synth_dom"/>
</dbReference>
<evidence type="ECO:0000313" key="3">
    <source>
        <dbReference type="Proteomes" id="UP000199452"/>
    </source>
</evidence>
<protein>
    <submittedName>
        <fullName evidence="2">Thiopeptide-type bacteriocin biosynthesis domain-containing protein</fullName>
    </submittedName>
</protein>
<name>A0A1G6TGC3_9BACT</name>
<dbReference type="STRING" id="1640674.SAMN05216323_11213"/>
<sequence length="306" mass="36060">MSDTLIKRSFVPGEEWVYYKFYCGAKTGDKVLEEAIIPAIERLKVNNLIDQWFFIRYADPDLHLRVRLHCSDVANIGEIIQTIYRFTQKMVEQELVWKVLLDTYQRELERYGANTMELSEQLFFFDSELFVKVLPYFRNTDGEVVRWLFALKSIDALLDSFQFSLDDKLLLLQELKSAFGKEFGMDQFLKGQLDAKFRKDRSLIEQALDSTSEKDSLIATLLNAIHEQRDVMKPIVLQILSMKQHAQLDIPFNDLMGSYIHMLVNRIFKSKQRMHEMVLYDFLYRYYKSTVARAKKHEGLAKAVKF</sequence>
<proteinExistence type="predicted"/>
<dbReference type="NCBIfam" id="TIGR03891">
    <property type="entry name" value="thiopep_ocin"/>
    <property type="match status" value="1"/>
</dbReference>
<dbReference type="AlphaFoldDB" id="A0A1G6TGC3"/>
<dbReference type="Pfam" id="PF14028">
    <property type="entry name" value="Lant_dehydr_C"/>
    <property type="match status" value="1"/>
</dbReference>
<reference evidence="2 3" key="1">
    <citation type="submission" date="2016-09" db="EMBL/GenBank/DDBJ databases">
        <authorList>
            <person name="Capua I."/>
            <person name="De Benedictis P."/>
            <person name="Joannis T."/>
            <person name="Lombin L.H."/>
            <person name="Cattoli G."/>
        </authorList>
    </citation>
    <scope>NUCLEOTIDE SEQUENCE [LARGE SCALE GENOMIC DNA]</scope>
    <source>
        <strain evidence="2 3">A7P-90m</strain>
    </source>
</reference>
<keyword evidence="3" id="KW-1185">Reference proteome</keyword>
<dbReference type="RefSeq" id="WP_092441005.1">
    <property type="nucleotide sequence ID" value="NZ_FMYP01000121.1"/>
</dbReference>